<proteinExistence type="predicted"/>
<protein>
    <submittedName>
        <fullName evidence="1">Uncharacterized protein</fullName>
    </submittedName>
</protein>
<evidence type="ECO:0000313" key="2">
    <source>
        <dbReference type="Proteomes" id="UP000701698"/>
    </source>
</evidence>
<accession>A0A955RP92</accession>
<comment type="caution">
    <text evidence="1">The sequence shown here is derived from an EMBL/GenBank/DDBJ whole genome shotgun (WGS) entry which is preliminary data.</text>
</comment>
<dbReference type="Proteomes" id="UP000701698">
    <property type="component" value="Unassembled WGS sequence"/>
</dbReference>
<dbReference type="AlphaFoldDB" id="A0A955RP92"/>
<dbReference type="EMBL" id="JAGQKX010000041">
    <property type="protein sequence ID" value="MCA9390176.1"/>
    <property type="molecule type" value="Genomic_DNA"/>
</dbReference>
<name>A0A955RP92_UNCKA</name>
<evidence type="ECO:0000313" key="1">
    <source>
        <dbReference type="EMBL" id="MCA9390176.1"/>
    </source>
</evidence>
<gene>
    <name evidence="1" type="ORF">KC571_02125</name>
</gene>
<organism evidence="1 2">
    <name type="scientific">candidate division WWE3 bacterium</name>
    <dbReference type="NCBI Taxonomy" id="2053526"/>
    <lineage>
        <taxon>Bacteria</taxon>
        <taxon>Katanobacteria</taxon>
    </lineage>
</organism>
<reference evidence="1" key="1">
    <citation type="submission" date="2020-04" db="EMBL/GenBank/DDBJ databases">
        <authorList>
            <person name="Zhang T."/>
        </authorList>
    </citation>
    <scope>NUCLEOTIDE SEQUENCE</scope>
    <source>
        <strain evidence="1">HKST-UBA01</strain>
    </source>
</reference>
<reference evidence="1" key="2">
    <citation type="journal article" date="2021" name="Microbiome">
        <title>Successional dynamics and alternative stable states in a saline activated sludge microbial community over 9 years.</title>
        <authorList>
            <person name="Wang Y."/>
            <person name="Ye J."/>
            <person name="Ju F."/>
            <person name="Liu L."/>
            <person name="Boyd J.A."/>
            <person name="Deng Y."/>
            <person name="Parks D.H."/>
            <person name="Jiang X."/>
            <person name="Yin X."/>
            <person name="Woodcroft B.J."/>
            <person name="Tyson G.W."/>
            <person name="Hugenholtz P."/>
            <person name="Polz M.F."/>
            <person name="Zhang T."/>
        </authorList>
    </citation>
    <scope>NUCLEOTIDE SEQUENCE</scope>
    <source>
        <strain evidence="1">HKST-UBA01</strain>
    </source>
</reference>
<sequence>MKKFAIIPLIVIIVVSLISIPYHTVPIELRIGSYSLWTSQYALGLRNDNPPGAFYTISPFDDLVIYKDGSEEKIIDSETLKIDESNTPRVSILGYVTRLFNDTTTLSTKSIAAKYSNNNDRNLSYKMENLGNTVAITRKITVPSKKEIIGVGQSIIFNAGDQIFLDDVLITKSETVKHEGKYLTQSGVSQITIRNDQFNSYISIKTNTSDTVVVDPELRLLTIKTFLQEPKVKSTDTSQIIEIHQ</sequence>